<keyword evidence="3 8" id="KW-0597">Phosphoprotein</keyword>
<dbReference type="EMBL" id="CP002207">
    <property type="protein sequence ID" value="ADP34900.1"/>
    <property type="molecule type" value="Genomic_DNA"/>
</dbReference>
<dbReference type="PROSITE" id="PS51755">
    <property type="entry name" value="OMPR_PHOB"/>
    <property type="match status" value="1"/>
</dbReference>
<sequence>MLYKRRTFLITLNVIKRVFLILKRLVEKMQQILLVEDDRSISEVVDHYLTKEGFHVVHAFDGEEGIQLFRQNAFDLILLDLMLPKLNGMDLLKIIREQSKIPVLIISAKDGDVEKALGLGFGADDYIAKPFSMIELSARVKAAIRRATQYAVNEPAETNIIRVHELTLDIENVLITKKDEVIQLTSKEWQIIKLLFTNPKKVFTREQIYRSVWNEDYYGDENIINVHMRRLREKIEDDPSSPQYIKTLWGIGYKLGEF</sequence>
<dbReference type="Pfam" id="PF00486">
    <property type="entry name" value="Trans_reg_C"/>
    <property type="match status" value="1"/>
</dbReference>
<evidence type="ECO:0000256" key="4">
    <source>
        <dbReference type="ARBA" id="ARBA00023012"/>
    </source>
</evidence>
<evidence type="ECO:0000313" key="13">
    <source>
        <dbReference type="Proteomes" id="UP000006867"/>
    </source>
</evidence>
<dbReference type="InterPro" id="IPR011006">
    <property type="entry name" value="CheY-like_superfamily"/>
</dbReference>
<keyword evidence="6 9" id="KW-0238">DNA-binding</keyword>
<dbReference type="PANTHER" id="PTHR48111:SF26">
    <property type="entry name" value="STAGE 0 SPORULATION PROTEIN A HOMOLOG"/>
    <property type="match status" value="1"/>
</dbReference>
<gene>
    <name evidence="12" type="ordered locus">BATR1942_19925</name>
</gene>
<feature type="domain" description="Response regulatory" evidence="10">
    <location>
        <begin position="31"/>
        <end position="144"/>
    </location>
</feature>
<evidence type="ECO:0000256" key="7">
    <source>
        <dbReference type="ARBA" id="ARBA00023163"/>
    </source>
</evidence>
<dbReference type="PANTHER" id="PTHR48111">
    <property type="entry name" value="REGULATOR OF RPOS"/>
    <property type="match status" value="1"/>
</dbReference>
<proteinExistence type="predicted"/>
<keyword evidence="7" id="KW-0804">Transcription</keyword>
<evidence type="ECO:0000259" key="11">
    <source>
        <dbReference type="PROSITE" id="PS51755"/>
    </source>
</evidence>
<name>A0ABM5M3Y3_BACA1</name>
<dbReference type="SUPFAM" id="SSF52172">
    <property type="entry name" value="CheY-like"/>
    <property type="match status" value="1"/>
</dbReference>
<keyword evidence="13" id="KW-1185">Reference proteome</keyword>
<dbReference type="CDD" id="cd00383">
    <property type="entry name" value="trans_reg_C"/>
    <property type="match status" value="1"/>
</dbReference>
<keyword evidence="4" id="KW-0902">Two-component regulatory system</keyword>
<feature type="DNA-binding region" description="OmpR/PhoB-type" evidence="9">
    <location>
        <begin position="158"/>
        <end position="257"/>
    </location>
</feature>
<reference evidence="12 13" key="1">
    <citation type="journal article" date="2011" name="Front. Microbiol.">
        <title>Genomic signatures of strain selection and enhancement in Bacillus atrophaeus var. globigii, a historical biowarfare simulant.</title>
        <authorList>
            <person name="Gibbons H.S."/>
            <person name="Broomall S.M."/>
            <person name="McNew L.A."/>
            <person name="Daligault H."/>
            <person name="Chapman C."/>
            <person name="Bruce D."/>
            <person name="Karavis M."/>
            <person name="Krepps M."/>
            <person name="McGregor P.A."/>
            <person name="Hong C."/>
            <person name="Park K.H."/>
            <person name="Akmal A."/>
            <person name="Feldman A."/>
            <person name="Lin J.S."/>
            <person name="Chang W.E."/>
            <person name="Higgs B.W."/>
            <person name="Demirev P."/>
            <person name="Lindquist J."/>
            <person name="Liem A."/>
            <person name="Fochler E."/>
            <person name="Read T.D."/>
            <person name="Tapia R."/>
            <person name="Johnson S."/>
            <person name="Bishop-Lilly K.A."/>
            <person name="Detter C."/>
            <person name="Han C."/>
            <person name="Sozhamannan S."/>
            <person name="Rosenzweig C.N."/>
            <person name="Skowronski E.W."/>
        </authorList>
    </citation>
    <scope>NUCLEOTIDE SEQUENCE [LARGE SCALE GENOMIC DNA]</scope>
    <source>
        <strain evidence="12 13">1942</strain>
    </source>
</reference>
<evidence type="ECO:0000256" key="2">
    <source>
        <dbReference type="ARBA" id="ARBA00022490"/>
    </source>
</evidence>
<protein>
    <submittedName>
        <fullName evidence="12">Two-component response regulator</fullName>
    </submittedName>
</protein>
<dbReference type="InterPro" id="IPR036388">
    <property type="entry name" value="WH-like_DNA-bd_sf"/>
</dbReference>
<dbReference type="Proteomes" id="UP000006867">
    <property type="component" value="Chromosome"/>
</dbReference>
<dbReference type="Pfam" id="PF00072">
    <property type="entry name" value="Response_reg"/>
    <property type="match status" value="1"/>
</dbReference>
<evidence type="ECO:0000256" key="6">
    <source>
        <dbReference type="ARBA" id="ARBA00023125"/>
    </source>
</evidence>
<evidence type="ECO:0000256" key="3">
    <source>
        <dbReference type="ARBA" id="ARBA00022553"/>
    </source>
</evidence>
<evidence type="ECO:0000313" key="12">
    <source>
        <dbReference type="EMBL" id="ADP34900.1"/>
    </source>
</evidence>
<comment type="subcellular location">
    <subcellularLocation>
        <location evidence="1">Cytoplasm</location>
    </subcellularLocation>
</comment>
<dbReference type="PROSITE" id="PS50110">
    <property type="entry name" value="RESPONSE_REGULATORY"/>
    <property type="match status" value="1"/>
</dbReference>
<dbReference type="CDD" id="cd17574">
    <property type="entry name" value="REC_OmpR"/>
    <property type="match status" value="1"/>
</dbReference>
<evidence type="ECO:0000256" key="8">
    <source>
        <dbReference type="PROSITE-ProRule" id="PRU00169"/>
    </source>
</evidence>
<keyword evidence="5" id="KW-0805">Transcription regulation</keyword>
<dbReference type="Gene3D" id="1.10.10.10">
    <property type="entry name" value="Winged helix-like DNA-binding domain superfamily/Winged helix DNA-binding domain"/>
    <property type="match status" value="1"/>
</dbReference>
<evidence type="ECO:0000256" key="5">
    <source>
        <dbReference type="ARBA" id="ARBA00023015"/>
    </source>
</evidence>
<dbReference type="SMART" id="SM00862">
    <property type="entry name" value="Trans_reg_C"/>
    <property type="match status" value="1"/>
</dbReference>
<keyword evidence="2" id="KW-0963">Cytoplasm</keyword>
<accession>A0ABM5M3Y3</accession>
<dbReference type="Gene3D" id="6.10.250.690">
    <property type="match status" value="1"/>
</dbReference>
<dbReference type="InterPro" id="IPR001867">
    <property type="entry name" value="OmpR/PhoB-type_DNA-bd"/>
</dbReference>
<organism evidence="12 13">
    <name type="scientific">Bacillus atrophaeus (strain 1942)</name>
    <dbReference type="NCBI Taxonomy" id="720555"/>
    <lineage>
        <taxon>Bacteria</taxon>
        <taxon>Bacillati</taxon>
        <taxon>Bacillota</taxon>
        <taxon>Bacilli</taxon>
        <taxon>Bacillales</taxon>
        <taxon>Bacillaceae</taxon>
        <taxon>Bacillus</taxon>
    </lineage>
</organism>
<dbReference type="InterPro" id="IPR016032">
    <property type="entry name" value="Sig_transdc_resp-reg_C-effctor"/>
</dbReference>
<evidence type="ECO:0000256" key="1">
    <source>
        <dbReference type="ARBA" id="ARBA00004496"/>
    </source>
</evidence>
<dbReference type="Gene3D" id="3.40.50.2300">
    <property type="match status" value="1"/>
</dbReference>
<dbReference type="InterPro" id="IPR001789">
    <property type="entry name" value="Sig_transdc_resp-reg_receiver"/>
</dbReference>
<dbReference type="InterPro" id="IPR039420">
    <property type="entry name" value="WalR-like"/>
</dbReference>
<evidence type="ECO:0000259" key="10">
    <source>
        <dbReference type="PROSITE" id="PS50110"/>
    </source>
</evidence>
<dbReference type="SMART" id="SM00448">
    <property type="entry name" value="REC"/>
    <property type="match status" value="1"/>
</dbReference>
<feature type="modified residue" description="4-aspartylphosphate" evidence="8">
    <location>
        <position position="80"/>
    </location>
</feature>
<feature type="domain" description="OmpR/PhoB-type" evidence="11">
    <location>
        <begin position="158"/>
        <end position="257"/>
    </location>
</feature>
<dbReference type="SUPFAM" id="SSF46894">
    <property type="entry name" value="C-terminal effector domain of the bipartite response regulators"/>
    <property type="match status" value="1"/>
</dbReference>
<evidence type="ECO:0000256" key="9">
    <source>
        <dbReference type="PROSITE-ProRule" id="PRU01091"/>
    </source>
</evidence>